<gene>
    <name evidence="1" type="ORF">PG996_000202</name>
</gene>
<evidence type="ECO:0000313" key="2">
    <source>
        <dbReference type="Proteomes" id="UP001446871"/>
    </source>
</evidence>
<dbReference type="EMBL" id="JAQQWM010000001">
    <property type="protein sequence ID" value="KAK8081421.1"/>
    <property type="molecule type" value="Genomic_DNA"/>
</dbReference>
<reference evidence="1 2" key="1">
    <citation type="submission" date="2023-01" db="EMBL/GenBank/DDBJ databases">
        <title>Analysis of 21 Apiospora genomes using comparative genomics revels a genus with tremendous synthesis potential of carbohydrate active enzymes and secondary metabolites.</title>
        <authorList>
            <person name="Sorensen T."/>
        </authorList>
    </citation>
    <scope>NUCLEOTIDE SEQUENCE [LARGE SCALE GENOMIC DNA]</scope>
    <source>
        <strain evidence="1 2">CBS 83171</strain>
    </source>
</reference>
<organism evidence="1 2">
    <name type="scientific">Apiospora saccharicola</name>
    <dbReference type="NCBI Taxonomy" id="335842"/>
    <lineage>
        <taxon>Eukaryota</taxon>
        <taxon>Fungi</taxon>
        <taxon>Dikarya</taxon>
        <taxon>Ascomycota</taxon>
        <taxon>Pezizomycotina</taxon>
        <taxon>Sordariomycetes</taxon>
        <taxon>Xylariomycetidae</taxon>
        <taxon>Amphisphaeriales</taxon>
        <taxon>Apiosporaceae</taxon>
        <taxon>Apiospora</taxon>
    </lineage>
</organism>
<accession>A0ABR1WD28</accession>
<dbReference type="Proteomes" id="UP001446871">
    <property type="component" value="Unassembled WGS sequence"/>
</dbReference>
<protein>
    <submittedName>
        <fullName evidence="1">Uncharacterized protein</fullName>
    </submittedName>
</protein>
<sequence length="82" mass="8524">MSHVWVVVRHGCAYKGASSSPSSPSSTAFNAVGSAHIVVPVVFASDPAHLEAVVGMDTRCEFWAAVSRPLGGDLGGLVREDE</sequence>
<name>A0ABR1WD28_9PEZI</name>
<keyword evidence="2" id="KW-1185">Reference proteome</keyword>
<comment type="caution">
    <text evidence="1">The sequence shown here is derived from an EMBL/GenBank/DDBJ whole genome shotgun (WGS) entry which is preliminary data.</text>
</comment>
<evidence type="ECO:0000313" key="1">
    <source>
        <dbReference type="EMBL" id="KAK8081421.1"/>
    </source>
</evidence>
<proteinExistence type="predicted"/>